<evidence type="ECO:0000313" key="1">
    <source>
        <dbReference type="EMBL" id="SMB81055.1"/>
    </source>
</evidence>
<keyword evidence="2" id="KW-1185">Reference proteome</keyword>
<protein>
    <submittedName>
        <fullName evidence="1">Uncharacterized protein</fullName>
    </submittedName>
</protein>
<organism evidence="1 2">
    <name type="scientific">Deinococcus hopiensis KR-140</name>
    <dbReference type="NCBI Taxonomy" id="695939"/>
    <lineage>
        <taxon>Bacteria</taxon>
        <taxon>Thermotogati</taxon>
        <taxon>Deinococcota</taxon>
        <taxon>Deinococci</taxon>
        <taxon>Deinococcales</taxon>
        <taxon>Deinococcaceae</taxon>
        <taxon>Deinococcus</taxon>
    </lineage>
</organism>
<dbReference type="Proteomes" id="UP000192582">
    <property type="component" value="Unassembled WGS sequence"/>
</dbReference>
<sequence>MDAAIGAAAVPPDRLNALKLQFLGGSREMRRGDAALIRGPQPDLKRAWPLRTHRLEFNFWQRDAVGLKGLVDEGLHLHKVLARARALRAFVIIKE</sequence>
<proteinExistence type="predicted"/>
<evidence type="ECO:0000313" key="2">
    <source>
        <dbReference type="Proteomes" id="UP000192582"/>
    </source>
</evidence>
<dbReference type="RefSeq" id="WP_084045837.1">
    <property type="nucleotide sequence ID" value="NZ_FWWU01000005.1"/>
</dbReference>
<accession>A0A1W1UIV3</accession>
<name>A0A1W1UIV3_9DEIO</name>
<dbReference type="AlphaFoldDB" id="A0A1W1UIV3"/>
<dbReference type="EMBL" id="FWWU01000005">
    <property type="protein sequence ID" value="SMB81055.1"/>
    <property type="molecule type" value="Genomic_DNA"/>
</dbReference>
<reference evidence="1 2" key="1">
    <citation type="submission" date="2017-04" db="EMBL/GenBank/DDBJ databases">
        <authorList>
            <person name="Afonso C.L."/>
            <person name="Miller P.J."/>
            <person name="Scott M.A."/>
            <person name="Spackman E."/>
            <person name="Goraichik I."/>
            <person name="Dimitrov K.M."/>
            <person name="Suarez D.L."/>
            <person name="Swayne D.E."/>
        </authorList>
    </citation>
    <scope>NUCLEOTIDE SEQUENCE [LARGE SCALE GENOMIC DNA]</scope>
    <source>
        <strain evidence="1 2">KR-140</strain>
    </source>
</reference>
<gene>
    <name evidence="1" type="ORF">SAMN00790413_04450</name>
</gene>